<reference evidence="1 2" key="1">
    <citation type="submission" date="2017-09" db="EMBL/GenBank/DDBJ databases">
        <title>Large-scale bioinformatics analysis of Bacillus genomes uncovers conserved roles of natural products in bacterial physiology.</title>
        <authorList>
            <consortium name="Agbiome Team Llc"/>
            <person name="Bleich R.M."/>
            <person name="Grubbs K.J."/>
            <person name="Santa Maria K.C."/>
            <person name="Allen S.E."/>
            <person name="Farag S."/>
            <person name="Shank E.A."/>
            <person name="Bowers A."/>
        </authorList>
    </citation>
    <scope>NUCLEOTIDE SEQUENCE [LARGE SCALE GENOMIC DNA]</scope>
    <source>
        <strain evidence="1 2">AFS070861</strain>
    </source>
</reference>
<dbReference type="InterPro" id="IPR036052">
    <property type="entry name" value="TrpB-like_PALP_sf"/>
</dbReference>
<proteinExistence type="predicted"/>
<dbReference type="EMBL" id="NVAP01000050">
    <property type="protein sequence ID" value="PFQ42661.1"/>
    <property type="molecule type" value="Genomic_DNA"/>
</dbReference>
<accession>A0A2C1LXB3</accession>
<gene>
    <name evidence="1" type="ORF">COK05_24860</name>
</gene>
<evidence type="ECO:0000313" key="2">
    <source>
        <dbReference type="Proteomes" id="UP000224386"/>
    </source>
</evidence>
<evidence type="ECO:0000313" key="1">
    <source>
        <dbReference type="EMBL" id="PFQ42661.1"/>
    </source>
</evidence>
<dbReference type="Gene3D" id="3.40.50.1100">
    <property type="match status" value="1"/>
</dbReference>
<dbReference type="Proteomes" id="UP000224386">
    <property type="component" value="Unassembled WGS sequence"/>
</dbReference>
<name>A0A2C1LXB3_BACCE</name>
<sequence length="36" mass="4008">MYGVHVHVFFAGATHSPYMLLGMMTGLYDGISIQDF</sequence>
<comment type="caution">
    <text evidence="1">The sequence shown here is derived from an EMBL/GenBank/DDBJ whole genome shotgun (WGS) entry which is preliminary data.</text>
</comment>
<organism evidence="1 2">
    <name type="scientific">Bacillus cereus</name>
    <dbReference type="NCBI Taxonomy" id="1396"/>
    <lineage>
        <taxon>Bacteria</taxon>
        <taxon>Bacillati</taxon>
        <taxon>Bacillota</taxon>
        <taxon>Bacilli</taxon>
        <taxon>Bacillales</taxon>
        <taxon>Bacillaceae</taxon>
        <taxon>Bacillus</taxon>
        <taxon>Bacillus cereus group</taxon>
    </lineage>
</organism>
<dbReference type="AlphaFoldDB" id="A0A2C1LXB3"/>
<protein>
    <submittedName>
        <fullName evidence="1">Serine dehydratase</fullName>
    </submittedName>
</protein>
<dbReference type="GO" id="GO:1901605">
    <property type="term" value="P:alpha-amino acid metabolic process"/>
    <property type="evidence" value="ECO:0007669"/>
    <property type="project" value="UniProtKB-ARBA"/>
</dbReference>